<feature type="region of interest" description="Disordered" evidence="1">
    <location>
        <begin position="234"/>
        <end position="307"/>
    </location>
</feature>
<feature type="compositionally biased region" description="Low complexity" evidence="1">
    <location>
        <begin position="234"/>
        <end position="273"/>
    </location>
</feature>
<gene>
    <name evidence="3" type="ORF">P3T76_002440</name>
</gene>
<dbReference type="Proteomes" id="UP001259832">
    <property type="component" value="Unassembled WGS sequence"/>
</dbReference>
<dbReference type="SMART" id="SM01187">
    <property type="entry name" value="Elicitin"/>
    <property type="match status" value="2"/>
</dbReference>
<feature type="region of interest" description="Disordered" evidence="1">
    <location>
        <begin position="110"/>
        <end position="144"/>
    </location>
</feature>
<evidence type="ECO:0000313" key="3">
    <source>
        <dbReference type="EMBL" id="KAK1946888.1"/>
    </source>
</evidence>
<comment type="caution">
    <text evidence="3">The sequence shown here is derived from an EMBL/GenBank/DDBJ whole genome shotgun (WGS) entry which is preliminary data.</text>
</comment>
<name>A0AAD9GZ22_9STRA</name>
<proteinExistence type="predicted"/>
<evidence type="ECO:0000256" key="2">
    <source>
        <dbReference type="SAM" id="SignalP"/>
    </source>
</evidence>
<dbReference type="InterPro" id="IPR002200">
    <property type="entry name" value="Elicitin"/>
</dbReference>
<accession>A0AAD9GZ22</accession>
<organism evidence="3 4">
    <name type="scientific">Phytophthora citrophthora</name>
    <dbReference type="NCBI Taxonomy" id="4793"/>
    <lineage>
        <taxon>Eukaryota</taxon>
        <taxon>Sar</taxon>
        <taxon>Stramenopiles</taxon>
        <taxon>Oomycota</taxon>
        <taxon>Peronosporomycetes</taxon>
        <taxon>Peronosporales</taxon>
        <taxon>Peronosporaceae</taxon>
        <taxon>Phytophthora</taxon>
    </lineage>
</organism>
<reference evidence="3" key="1">
    <citation type="submission" date="2023-08" db="EMBL/GenBank/DDBJ databases">
        <title>Reference Genome Resource for the Citrus Pathogen Phytophthora citrophthora.</title>
        <authorList>
            <person name="Moller H."/>
            <person name="Coetzee B."/>
            <person name="Rose L.J."/>
            <person name="Van Niekerk J.M."/>
        </authorList>
    </citation>
    <scope>NUCLEOTIDE SEQUENCE</scope>
    <source>
        <strain evidence="3">STE-U-9442</strain>
    </source>
</reference>
<evidence type="ECO:0000313" key="4">
    <source>
        <dbReference type="Proteomes" id="UP001259832"/>
    </source>
</evidence>
<dbReference type="GO" id="GO:0005576">
    <property type="term" value="C:extracellular region"/>
    <property type="evidence" value="ECO:0007669"/>
    <property type="project" value="InterPro"/>
</dbReference>
<feature type="signal peptide" evidence="2">
    <location>
        <begin position="1"/>
        <end position="18"/>
    </location>
</feature>
<keyword evidence="4" id="KW-1185">Reference proteome</keyword>
<keyword evidence="2" id="KW-0732">Signal</keyword>
<sequence length="328" mass="33171">MLLSLLTLSSLLFITTEAAECTDAESATAESIWVSAAQTSACAPYVTQTSPVFVNAPCSATACVAVVEGVAKDLPDCTFNGINNKIEVQNALTSCNGGATADAGSLTAATDAPQGTTATDSSTTASSASTSSSSALTPVSTTSTTSCTTSEIKTLWKAYVDAATSDECSSESVINEESIQILADCGSKCIDAIGNLAYELPNCSYDYESLNKKQEVLDAFKGCDGSASSVTLTVTPDPTVDLSSSTGSEVSAPEMSSSSSSSSSSSGSVVAGSNDMSGSNQLRSGDQPSNQATDSSTGGSGSNASPARTDELQLWISLLTGMIVFFLS</sequence>
<feature type="chain" id="PRO_5042288220" description="Elicitin-like protein" evidence="2">
    <location>
        <begin position="19"/>
        <end position="328"/>
    </location>
</feature>
<evidence type="ECO:0000256" key="1">
    <source>
        <dbReference type="SAM" id="MobiDB-lite"/>
    </source>
</evidence>
<feature type="compositionally biased region" description="Low complexity" evidence="1">
    <location>
        <begin position="116"/>
        <end position="144"/>
    </location>
</feature>
<feature type="compositionally biased region" description="Polar residues" evidence="1">
    <location>
        <begin position="274"/>
        <end position="306"/>
    </location>
</feature>
<dbReference type="AlphaFoldDB" id="A0AAD9GZ22"/>
<protein>
    <recommendedName>
        <fullName evidence="5">Elicitin-like protein</fullName>
    </recommendedName>
</protein>
<evidence type="ECO:0008006" key="5">
    <source>
        <dbReference type="Google" id="ProtNLM"/>
    </source>
</evidence>
<dbReference type="EMBL" id="JASMQC010000003">
    <property type="protein sequence ID" value="KAK1946888.1"/>
    <property type="molecule type" value="Genomic_DNA"/>
</dbReference>